<dbReference type="Proteomes" id="UP000323632">
    <property type="component" value="Unassembled WGS sequence"/>
</dbReference>
<organism evidence="3 4">
    <name type="scientific">Taibaiella lutea</name>
    <dbReference type="NCBI Taxonomy" id="2608001"/>
    <lineage>
        <taxon>Bacteria</taxon>
        <taxon>Pseudomonadati</taxon>
        <taxon>Bacteroidota</taxon>
        <taxon>Chitinophagia</taxon>
        <taxon>Chitinophagales</taxon>
        <taxon>Chitinophagaceae</taxon>
        <taxon>Taibaiella</taxon>
    </lineage>
</organism>
<dbReference type="RefSeq" id="WP_150031598.1">
    <property type="nucleotide sequence ID" value="NZ_VWSH01000001.1"/>
</dbReference>
<keyword evidence="4" id="KW-1185">Reference proteome</keyword>
<keyword evidence="2" id="KW-1133">Transmembrane helix</keyword>
<feature type="transmembrane region" description="Helical" evidence="2">
    <location>
        <begin position="12"/>
        <end position="33"/>
    </location>
</feature>
<evidence type="ECO:0000256" key="2">
    <source>
        <dbReference type="SAM" id="Phobius"/>
    </source>
</evidence>
<evidence type="ECO:0008006" key="5">
    <source>
        <dbReference type="Google" id="ProtNLM"/>
    </source>
</evidence>
<feature type="compositionally biased region" description="Gly residues" evidence="1">
    <location>
        <begin position="165"/>
        <end position="181"/>
    </location>
</feature>
<dbReference type="AlphaFoldDB" id="A0A5M6CSU0"/>
<protein>
    <recommendedName>
        <fullName evidence="5">Energy transducer TonB</fullName>
    </recommendedName>
</protein>
<feature type="compositionally biased region" description="Polar residues" evidence="1">
    <location>
        <begin position="109"/>
        <end position="125"/>
    </location>
</feature>
<sequence length="284" mass="29316">MNFEQKKNTKAAAWTIGIHTVLLLIFILCKYTMPAEAKVEDMGMEVNLGTSDNGSGTDQPEAMDDPAAANAATATNAAAASASNDKEINTTEDNDAPSVNITHPKPVNKPNTQPVNNTTNRKPSVSNNNSSAATTAPAQSPRYVYPGATGKGGNSAQQNTPGTSEGIGTGNGDMGVPGGTPGASNYTGTPGAGGGSSMRVSIAGRSLVNRPDPKAEFKEGGQVVIHVTVNRDGVITDSRVVRAANATIRALALKKLSGVKFNKSANAPAEQFGDITFDFRATRK</sequence>
<name>A0A5M6CSU0_9BACT</name>
<gene>
    <name evidence="3" type="ORF">F0919_04945</name>
</gene>
<proteinExistence type="predicted"/>
<keyword evidence="2" id="KW-0812">Transmembrane</keyword>
<keyword evidence="2" id="KW-0472">Membrane</keyword>
<comment type="caution">
    <text evidence="3">The sequence shown here is derived from an EMBL/GenBank/DDBJ whole genome shotgun (WGS) entry which is preliminary data.</text>
</comment>
<accession>A0A5M6CSU0</accession>
<feature type="compositionally biased region" description="Polar residues" evidence="1">
    <location>
        <begin position="154"/>
        <end position="163"/>
    </location>
</feature>
<feature type="compositionally biased region" description="Low complexity" evidence="1">
    <location>
        <begin position="69"/>
        <end position="83"/>
    </location>
</feature>
<evidence type="ECO:0000313" key="4">
    <source>
        <dbReference type="Proteomes" id="UP000323632"/>
    </source>
</evidence>
<dbReference type="EMBL" id="VWSH01000001">
    <property type="protein sequence ID" value="KAA5537022.1"/>
    <property type="molecule type" value="Genomic_DNA"/>
</dbReference>
<feature type="region of interest" description="Disordered" evidence="1">
    <location>
        <begin position="69"/>
        <end position="197"/>
    </location>
</feature>
<evidence type="ECO:0000256" key="1">
    <source>
        <dbReference type="SAM" id="MobiDB-lite"/>
    </source>
</evidence>
<reference evidence="3 4" key="1">
    <citation type="submission" date="2019-09" db="EMBL/GenBank/DDBJ databases">
        <title>Genome sequence and assembly of Taibaiella sp.</title>
        <authorList>
            <person name="Chhetri G."/>
        </authorList>
    </citation>
    <scope>NUCLEOTIDE SEQUENCE [LARGE SCALE GENOMIC DNA]</scope>
    <source>
        <strain evidence="3 4">KVB11</strain>
    </source>
</reference>
<feature type="compositionally biased region" description="Low complexity" evidence="1">
    <location>
        <begin position="126"/>
        <end position="136"/>
    </location>
</feature>
<evidence type="ECO:0000313" key="3">
    <source>
        <dbReference type="EMBL" id="KAA5537022.1"/>
    </source>
</evidence>